<comment type="subunit">
    <text evidence="6">The basal body constitutes a major portion of the flagellar organelle and consists of a number of rings mounted on a central rod.</text>
</comment>
<protein>
    <recommendedName>
        <fullName evidence="3 6">Flagellar basal body rod protein FlgB</fullName>
    </recommendedName>
</protein>
<evidence type="ECO:0000256" key="3">
    <source>
        <dbReference type="ARBA" id="ARBA00014376"/>
    </source>
</evidence>
<dbReference type="Proteomes" id="UP000318937">
    <property type="component" value="Unassembled WGS sequence"/>
</dbReference>
<evidence type="ECO:0000256" key="1">
    <source>
        <dbReference type="ARBA" id="ARBA00004117"/>
    </source>
</evidence>
<dbReference type="PIRSF" id="PIRSF002889">
    <property type="entry name" value="Rod_FlgB"/>
    <property type="match status" value="1"/>
</dbReference>
<keyword evidence="4 6" id="KW-0975">Bacterial flagellum</keyword>
<gene>
    <name evidence="8" type="primary">flgB</name>
    <name evidence="8" type="ORF">FG383_17735</name>
</gene>
<keyword evidence="9" id="KW-1185">Reference proteome</keyword>
<name>A0A544SRF6_9BACI</name>
<feature type="domain" description="Flagellar basal body rod protein N-terminal" evidence="7">
    <location>
        <begin position="13"/>
        <end position="38"/>
    </location>
</feature>
<comment type="subcellular location">
    <subcellularLocation>
        <location evidence="1 6">Bacterial flagellum basal body</location>
    </subcellularLocation>
</comment>
<evidence type="ECO:0000256" key="5">
    <source>
        <dbReference type="ARBA" id="ARBA00024934"/>
    </source>
</evidence>
<dbReference type="PANTHER" id="PTHR30435">
    <property type="entry name" value="FLAGELLAR PROTEIN"/>
    <property type="match status" value="1"/>
</dbReference>
<accession>A0A544SRF6</accession>
<evidence type="ECO:0000313" key="8">
    <source>
        <dbReference type="EMBL" id="TQR07759.1"/>
    </source>
</evidence>
<keyword evidence="8" id="KW-0282">Flagellum</keyword>
<proteinExistence type="inferred from homology"/>
<sequence length="131" mass="14540">MGIFGGTISNLERGLDFSAAKQKTIAQNIANVDTPNYKTKSVNFNKFLATAKKNTISTHRTEEKHMNFSMQTSASGVYDYKNFRYSNNGNGVDMDKEQANLATNQLYYNALVDRVSGKLNTLQTVIKGGSR</sequence>
<dbReference type="AlphaFoldDB" id="A0A544SRF6"/>
<evidence type="ECO:0000256" key="6">
    <source>
        <dbReference type="PIRNR" id="PIRNR002889"/>
    </source>
</evidence>
<evidence type="ECO:0000256" key="4">
    <source>
        <dbReference type="ARBA" id="ARBA00023143"/>
    </source>
</evidence>
<dbReference type="Pfam" id="PF00460">
    <property type="entry name" value="Flg_bb_rod"/>
    <property type="match status" value="1"/>
</dbReference>
<dbReference type="InterPro" id="IPR001444">
    <property type="entry name" value="Flag_bb_rod_N"/>
</dbReference>
<keyword evidence="8" id="KW-0969">Cilium</keyword>
<comment type="function">
    <text evidence="5 6">Structural component of flagellum, the bacterial motility apparatus. Part of the rod structure of flagellar basal body.</text>
</comment>
<dbReference type="EMBL" id="VDGG01000051">
    <property type="protein sequence ID" value="TQR07759.1"/>
    <property type="molecule type" value="Genomic_DNA"/>
</dbReference>
<dbReference type="InterPro" id="IPR006300">
    <property type="entry name" value="FlgB"/>
</dbReference>
<keyword evidence="8" id="KW-0966">Cell projection</keyword>
<organism evidence="8 9">
    <name type="scientific">Psychrobacillus soli</name>
    <dbReference type="NCBI Taxonomy" id="1543965"/>
    <lineage>
        <taxon>Bacteria</taxon>
        <taxon>Bacillati</taxon>
        <taxon>Bacillota</taxon>
        <taxon>Bacilli</taxon>
        <taxon>Bacillales</taxon>
        <taxon>Bacillaceae</taxon>
        <taxon>Psychrobacillus</taxon>
    </lineage>
</organism>
<evidence type="ECO:0000256" key="2">
    <source>
        <dbReference type="ARBA" id="ARBA00009677"/>
    </source>
</evidence>
<comment type="caution">
    <text evidence="8">The sequence shown here is derived from an EMBL/GenBank/DDBJ whole genome shotgun (WGS) entry which is preliminary data.</text>
</comment>
<reference evidence="8 9" key="1">
    <citation type="submission" date="2019-05" db="EMBL/GenBank/DDBJ databases">
        <title>Psychrobacillus vulpis sp. nov., a new species isolated from feces of a red fox that inhabits in The Tablas de Daimiel Natural Park, Albacete, Spain.</title>
        <authorList>
            <person name="Rodriguez M."/>
            <person name="Reina J.C."/>
            <person name="Bejar V."/>
            <person name="Llamas I."/>
        </authorList>
    </citation>
    <scope>NUCLEOTIDE SEQUENCE [LARGE SCALE GENOMIC DNA]</scope>
    <source>
        <strain evidence="8 9">NHI-2</strain>
    </source>
</reference>
<dbReference type="NCBIfam" id="TIGR01396">
    <property type="entry name" value="FlgB"/>
    <property type="match status" value="1"/>
</dbReference>
<dbReference type="GO" id="GO:0071978">
    <property type="term" value="P:bacterial-type flagellum-dependent swarming motility"/>
    <property type="evidence" value="ECO:0007669"/>
    <property type="project" value="TreeGrafter"/>
</dbReference>
<evidence type="ECO:0000259" key="7">
    <source>
        <dbReference type="Pfam" id="PF00460"/>
    </source>
</evidence>
<dbReference type="GO" id="GO:0030694">
    <property type="term" value="C:bacterial-type flagellum basal body, rod"/>
    <property type="evidence" value="ECO:0007669"/>
    <property type="project" value="InterPro"/>
</dbReference>
<dbReference type="PANTHER" id="PTHR30435:SF12">
    <property type="entry name" value="FLAGELLAR BASAL BODY ROD PROTEIN FLGB"/>
    <property type="match status" value="1"/>
</dbReference>
<evidence type="ECO:0000313" key="9">
    <source>
        <dbReference type="Proteomes" id="UP000318937"/>
    </source>
</evidence>
<dbReference type="RefSeq" id="WP_142608733.1">
    <property type="nucleotide sequence ID" value="NZ_VDGG01000051.1"/>
</dbReference>
<dbReference type="OrthoDB" id="9792068at2"/>
<comment type="similarity">
    <text evidence="2 6">Belongs to the flagella basal body rod proteins family.</text>
</comment>